<dbReference type="NCBIfam" id="TIGR00630">
    <property type="entry name" value="uvra"/>
    <property type="match status" value="1"/>
</dbReference>
<dbReference type="EMBL" id="JACYTN010000011">
    <property type="protein sequence ID" value="MBD8499456.1"/>
    <property type="molecule type" value="Genomic_DNA"/>
</dbReference>
<reference evidence="18 19" key="1">
    <citation type="submission" date="2020-09" db="EMBL/GenBank/DDBJ databases">
        <title>Paenibacillus sp. CAU 1523 isolated from sand of Haeundae Beach.</title>
        <authorList>
            <person name="Kim W."/>
        </authorList>
    </citation>
    <scope>NUCLEOTIDE SEQUENCE [LARGE SCALE GENOMIC DNA]</scope>
    <source>
        <strain evidence="18 19">CAU 1523</strain>
    </source>
</reference>
<dbReference type="RefSeq" id="WP_192025790.1">
    <property type="nucleotide sequence ID" value="NZ_JACYTN010000011.1"/>
</dbReference>
<evidence type="ECO:0000256" key="14">
    <source>
        <dbReference type="ARBA" id="ARBA00038000"/>
    </source>
</evidence>
<evidence type="ECO:0000313" key="18">
    <source>
        <dbReference type="EMBL" id="MBD8499456.1"/>
    </source>
</evidence>
<evidence type="ECO:0000256" key="4">
    <source>
        <dbReference type="ARBA" id="ARBA00022737"/>
    </source>
</evidence>
<gene>
    <name evidence="18" type="primary">uvrA</name>
    <name evidence="18" type="ORF">IFO66_14260</name>
</gene>
<keyword evidence="2" id="KW-0963">Cytoplasm</keyword>
<keyword evidence="10" id="KW-0067">ATP-binding</keyword>
<feature type="domain" description="ABC transporter" evidence="17">
    <location>
        <begin position="494"/>
        <end position="832"/>
    </location>
</feature>
<evidence type="ECO:0000313" key="19">
    <source>
        <dbReference type="Proteomes" id="UP000634529"/>
    </source>
</evidence>
<dbReference type="PANTHER" id="PTHR43152:SF3">
    <property type="entry name" value="UVRABC SYSTEM PROTEIN A"/>
    <property type="match status" value="1"/>
</dbReference>
<evidence type="ECO:0000256" key="15">
    <source>
        <dbReference type="ARBA" id="ARBA00039316"/>
    </source>
</evidence>
<proteinExistence type="inferred from homology"/>
<comment type="subcellular location">
    <subcellularLocation>
        <location evidence="1">Cytoplasm</location>
    </subcellularLocation>
</comment>
<keyword evidence="4" id="KW-0677">Repeat</keyword>
<dbReference type="InterPro" id="IPR003439">
    <property type="entry name" value="ABC_transporter-like_ATP-bd"/>
</dbReference>
<evidence type="ECO:0000256" key="1">
    <source>
        <dbReference type="ARBA" id="ARBA00004496"/>
    </source>
</evidence>
<keyword evidence="19" id="KW-1185">Reference proteome</keyword>
<dbReference type="PROSITE" id="PS00211">
    <property type="entry name" value="ABC_TRANSPORTER_1"/>
    <property type="match status" value="1"/>
</dbReference>
<accession>A0ABR9AZ90</accession>
<evidence type="ECO:0000256" key="9">
    <source>
        <dbReference type="ARBA" id="ARBA00022833"/>
    </source>
</evidence>
<keyword evidence="11" id="KW-0267">Excision nuclease</keyword>
<keyword evidence="7" id="KW-0228">DNA excision</keyword>
<evidence type="ECO:0000256" key="16">
    <source>
        <dbReference type="ARBA" id="ARBA00042156"/>
    </source>
</evidence>
<name>A0ABR9AZ90_9BACL</name>
<dbReference type="InterPro" id="IPR003593">
    <property type="entry name" value="AAA+_ATPase"/>
</dbReference>
<evidence type="ECO:0000256" key="11">
    <source>
        <dbReference type="ARBA" id="ARBA00022881"/>
    </source>
</evidence>
<evidence type="ECO:0000256" key="7">
    <source>
        <dbReference type="ARBA" id="ARBA00022769"/>
    </source>
</evidence>
<dbReference type="SUPFAM" id="SSF52540">
    <property type="entry name" value="P-loop containing nucleoside triphosphate hydrolases"/>
    <property type="match status" value="2"/>
</dbReference>
<evidence type="ECO:0000256" key="5">
    <source>
        <dbReference type="ARBA" id="ARBA00022741"/>
    </source>
</evidence>
<comment type="similarity">
    <text evidence="14">Belongs to the ABC transporter superfamily. UvrA family.</text>
</comment>
<evidence type="ECO:0000259" key="17">
    <source>
        <dbReference type="PROSITE" id="PS50893"/>
    </source>
</evidence>
<evidence type="ECO:0000256" key="2">
    <source>
        <dbReference type="ARBA" id="ARBA00022490"/>
    </source>
</evidence>
<dbReference type="SMART" id="SM00382">
    <property type="entry name" value="AAA"/>
    <property type="match status" value="2"/>
</dbReference>
<organism evidence="18 19">
    <name type="scientific">Paenibacillus arenosi</name>
    <dbReference type="NCBI Taxonomy" id="2774142"/>
    <lineage>
        <taxon>Bacteria</taxon>
        <taxon>Bacillati</taxon>
        <taxon>Bacillota</taxon>
        <taxon>Bacilli</taxon>
        <taxon>Bacillales</taxon>
        <taxon>Paenibacillaceae</taxon>
        <taxon>Paenibacillus</taxon>
    </lineage>
</organism>
<dbReference type="Gene3D" id="3.40.50.300">
    <property type="entry name" value="P-loop containing nucleotide triphosphate hydrolases"/>
    <property type="match status" value="2"/>
</dbReference>
<keyword evidence="8" id="KW-0863">Zinc-finger</keyword>
<evidence type="ECO:0000256" key="13">
    <source>
        <dbReference type="ARBA" id="ARBA00023204"/>
    </source>
</evidence>
<dbReference type="PROSITE" id="PS50893">
    <property type="entry name" value="ABC_TRANSPORTER_2"/>
    <property type="match status" value="2"/>
</dbReference>
<dbReference type="Gene3D" id="1.20.1580.10">
    <property type="entry name" value="ABC transporter ATPase like domain"/>
    <property type="match status" value="2"/>
</dbReference>
<evidence type="ECO:0000256" key="12">
    <source>
        <dbReference type="ARBA" id="ARBA00023125"/>
    </source>
</evidence>
<evidence type="ECO:0000256" key="3">
    <source>
        <dbReference type="ARBA" id="ARBA00022723"/>
    </source>
</evidence>
<dbReference type="Pfam" id="PF00005">
    <property type="entry name" value="ABC_tran"/>
    <property type="match status" value="2"/>
</dbReference>
<evidence type="ECO:0000256" key="8">
    <source>
        <dbReference type="ARBA" id="ARBA00022771"/>
    </source>
</evidence>
<dbReference type="PANTHER" id="PTHR43152">
    <property type="entry name" value="UVRABC SYSTEM PROTEIN A"/>
    <property type="match status" value="1"/>
</dbReference>
<sequence length="841" mass="92211">MFETIKIKGAREHNLKNVTLEIPKHKFVVLTGPSGSGKSTLAMETLQKECQRQYMESMGMITDSFTKPKVDSITGLSPSISVGQHVTNRNPRSTVGTVTDIHQFLRFVYARAGKRPCPSCGEMVEQATDAAADSSMNEEEEREGKIICPSCSASLPKLTMRHFSFNTPEGACGECSGLGEVASLNIDAVFDLDKSLREGGVVFLNEGLIEYYGHVLVAAGKHYGFEFDLDLPLRTYTEAAKDLLYYGAESEEFSRHYPTVQPPKTVSKGKFEGIITGMWRRYKEKDGDAAGASYGHAGVFFTQQTCQSCHGKKLNADSRSVQVYGASISDISSWSLQDVYQWISDLSSQLTEQEQILLQPIMEDLPNRLKRIVDVGLSYLSLDRQTITLSGGEAQRLRLATLLGSGLTGVLYVLDEPSRGLHPKDTEGLISVLLQLRDMGNTVLVIEHDPEMMRAADHVIDMGPGAGSRGGEVVGEGTLEQLKAIPASVTGAYLREEELPSPPRKRRKGNGRTLTIHNAHLRNLRHIDVSFPLGVLSSVTGVSGSGKSTLMFDLLAEGGIEHAKRPGCDRIEGLEHIGELILADQSPIGRMQRSNVATYTDVFTQLRNLFAGLPEAKKQKLTSKHFSFNTAGGRCENCQGLGVVTLDMNFLPDMEVTCKTCKGRRFKEEVLAVTYKDHSISDLLDMSIEDSLEIFASEKKVASMIELLCEVGLGYLHWGQSVRTLSGGEGQRLKLAKELSKKTKKHTLYLLDEPSTGLHPKDAERLLILLQKLVDADNTVILVEHNMELVRESDWVVDLGPEGGAAGGQLMAAGTPEQVAEVAHSQTAKYLEAALSKYRNN</sequence>
<keyword evidence="9" id="KW-0862">Zinc</keyword>
<evidence type="ECO:0000256" key="6">
    <source>
        <dbReference type="ARBA" id="ARBA00022763"/>
    </source>
</evidence>
<keyword evidence="3" id="KW-0479">Metal-binding</keyword>
<evidence type="ECO:0000256" key="10">
    <source>
        <dbReference type="ARBA" id="ARBA00022840"/>
    </source>
</evidence>
<dbReference type="InterPro" id="IPR017871">
    <property type="entry name" value="ABC_transporter-like_CS"/>
</dbReference>
<keyword evidence="13" id="KW-0234">DNA repair</keyword>
<dbReference type="InterPro" id="IPR027417">
    <property type="entry name" value="P-loop_NTPase"/>
</dbReference>
<protein>
    <recommendedName>
        <fullName evidence="15">UvrABC system protein A</fullName>
    </recommendedName>
    <alternativeName>
        <fullName evidence="16">Excinuclease ABC subunit A</fullName>
    </alternativeName>
</protein>
<dbReference type="InterPro" id="IPR041552">
    <property type="entry name" value="UvrA_DNA-bd"/>
</dbReference>
<dbReference type="Pfam" id="PF17755">
    <property type="entry name" value="UvrA_DNA-bind"/>
    <property type="match status" value="1"/>
</dbReference>
<dbReference type="Gene3D" id="1.10.8.280">
    <property type="entry name" value="ABC transporter ATPase domain-like"/>
    <property type="match status" value="1"/>
</dbReference>
<dbReference type="Proteomes" id="UP000634529">
    <property type="component" value="Unassembled WGS sequence"/>
</dbReference>
<feature type="domain" description="ABC transporter" evidence="17">
    <location>
        <begin position="248"/>
        <end position="489"/>
    </location>
</feature>
<keyword evidence="5" id="KW-0547">Nucleotide-binding</keyword>
<keyword evidence="6" id="KW-0227">DNA damage</keyword>
<comment type="caution">
    <text evidence="18">The sequence shown here is derived from an EMBL/GenBank/DDBJ whole genome shotgun (WGS) entry which is preliminary data.</text>
</comment>
<keyword evidence="12" id="KW-0238">DNA-binding</keyword>
<dbReference type="InterPro" id="IPR004602">
    <property type="entry name" value="UvrA"/>
</dbReference>